<gene>
    <name evidence="2" type="ORF">LOTGIDRAFT_164697</name>
</gene>
<reference evidence="2 3" key="1">
    <citation type="journal article" date="2013" name="Nature">
        <title>Insights into bilaterian evolution from three spiralian genomes.</title>
        <authorList>
            <person name="Simakov O."/>
            <person name="Marletaz F."/>
            <person name="Cho S.J."/>
            <person name="Edsinger-Gonzales E."/>
            <person name="Havlak P."/>
            <person name="Hellsten U."/>
            <person name="Kuo D.H."/>
            <person name="Larsson T."/>
            <person name="Lv J."/>
            <person name="Arendt D."/>
            <person name="Savage R."/>
            <person name="Osoegawa K."/>
            <person name="de Jong P."/>
            <person name="Grimwood J."/>
            <person name="Chapman J.A."/>
            <person name="Shapiro H."/>
            <person name="Aerts A."/>
            <person name="Otillar R.P."/>
            <person name="Terry A.Y."/>
            <person name="Boore J.L."/>
            <person name="Grigoriev I.V."/>
            <person name="Lindberg D.R."/>
            <person name="Seaver E.C."/>
            <person name="Weisblat D.A."/>
            <person name="Putnam N.H."/>
            <person name="Rokhsar D.S."/>
        </authorList>
    </citation>
    <scope>NUCLEOTIDE SEQUENCE [LARGE SCALE GENOMIC DNA]</scope>
</reference>
<feature type="region of interest" description="Disordered" evidence="1">
    <location>
        <begin position="47"/>
        <end position="98"/>
    </location>
</feature>
<accession>V4A029</accession>
<dbReference type="GeneID" id="20239813"/>
<feature type="compositionally biased region" description="Basic and acidic residues" evidence="1">
    <location>
        <begin position="354"/>
        <end position="370"/>
    </location>
</feature>
<dbReference type="RefSeq" id="XP_009059463.1">
    <property type="nucleotide sequence ID" value="XM_009061215.1"/>
</dbReference>
<dbReference type="EMBL" id="KB202518">
    <property type="protein sequence ID" value="ESO89997.1"/>
    <property type="molecule type" value="Genomic_DNA"/>
</dbReference>
<dbReference type="HOGENOM" id="CLU_460262_0_0_1"/>
<feature type="region of interest" description="Disordered" evidence="1">
    <location>
        <begin position="333"/>
        <end position="451"/>
    </location>
</feature>
<proteinExistence type="predicted"/>
<keyword evidence="3" id="KW-1185">Reference proteome</keyword>
<evidence type="ECO:0000313" key="2">
    <source>
        <dbReference type="EMBL" id="ESO89997.1"/>
    </source>
</evidence>
<dbReference type="Proteomes" id="UP000030746">
    <property type="component" value="Unassembled WGS sequence"/>
</dbReference>
<evidence type="ECO:0000256" key="1">
    <source>
        <dbReference type="SAM" id="MobiDB-lite"/>
    </source>
</evidence>
<dbReference type="AlphaFoldDB" id="V4A029"/>
<feature type="compositionally biased region" description="Low complexity" evidence="1">
    <location>
        <begin position="407"/>
        <end position="425"/>
    </location>
</feature>
<evidence type="ECO:0000313" key="3">
    <source>
        <dbReference type="Proteomes" id="UP000030746"/>
    </source>
</evidence>
<feature type="region of interest" description="Disordered" evidence="1">
    <location>
        <begin position="117"/>
        <end position="142"/>
    </location>
</feature>
<dbReference type="OrthoDB" id="6150903at2759"/>
<feature type="compositionally biased region" description="Basic and acidic residues" evidence="1">
    <location>
        <begin position="133"/>
        <end position="142"/>
    </location>
</feature>
<name>V4A029_LOTGI</name>
<dbReference type="CTD" id="20239813"/>
<sequence length="593" mass="68752">MGPLFIVPSRRLDAFSMSVPLICITRGNQVLKPEGFISSYYPRIEPRISGGSPSSDAFDDDDESRPESFMASSPVTGKNLPFPSEFNYSDSDNDNDDDSMEEITVYIESRSRIYGATPDSGWVGDSEQTSISGHDDRLGESRKDSMKISIDLDKSSKVKQRPVSSFVERRLYRDKLKPNQQILSDAEIRDITEKEDLHIAFNEAYHRYQKLSSTPITPGNIHQKNDVKFDDNWHERYIERHMLLRMQKELRAHEAALKRKQKETEDRNKRRLLLGLNDFDEDYQDTRQYYQQTSPAHREIPLQYRHIRQTPHAPQTTPTNSRPHTALPAFRRLNTMSHSDNSSAKRRPKTATSYRDRDPKLQEAQKHYSDRNLFNEGRELVGSVPRSPYEAKPTHLTIYKDGDTNKMSRTQSSMSKKSQRSSKISGPQTGVDFTRYDQQEQSKTPSKIDPHTDKILKHMSHYQSEMFDDVDFEDRINTPYRFAKQGKDPVPNMKLQKLKTAIDSKQIDPRNPEAMRPKSSKSIPSKCSQYVLLSKPKEKSLYPLPTPLEEQLLAERFPMLGNKVYEHFEGMIVRHRKPEYNIDYSPFARELYG</sequence>
<dbReference type="KEGG" id="lgi:LOTGIDRAFT_164697"/>
<organism evidence="2 3">
    <name type="scientific">Lottia gigantea</name>
    <name type="common">Giant owl limpet</name>
    <dbReference type="NCBI Taxonomy" id="225164"/>
    <lineage>
        <taxon>Eukaryota</taxon>
        <taxon>Metazoa</taxon>
        <taxon>Spiralia</taxon>
        <taxon>Lophotrochozoa</taxon>
        <taxon>Mollusca</taxon>
        <taxon>Gastropoda</taxon>
        <taxon>Patellogastropoda</taxon>
        <taxon>Lottioidea</taxon>
        <taxon>Lottiidae</taxon>
        <taxon>Lottia</taxon>
    </lineage>
</organism>
<feature type="compositionally biased region" description="Basic and acidic residues" evidence="1">
    <location>
        <begin position="434"/>
        <end position="451"/>
    </location>
</feature>
<protein>
    <submittedName>
        <fullName evidence="2">Uncharacterized protein</fullName>
    </submittedName>
</protein>